<evidence type="ECO:0000259" key="4">
    <source>
        <dbReference type="Pfam" id="PF13356"/>
    </source>
</evidence>
<dbReference type="Gene3D" id="3.30.160.390">
    <property type="entry name" value="Integrase, DNA-binding domain"/>
    <property type="match status" value="1"/>
</dbReference>
<evidence type="ECO:0000256" key="3">
    <source>
        <dbReference type="ARBA" id="ARBA00023125"/>
    </source>
</evidence>
<protein>
    <submittedName>
        <fullName evidence="6">Integrase arm-type DNA-binding domain-containing protein</fullName>
    </submittedName>
</protein>
<sequence length="151" mass="16535">MSVTGVSGKEMGALTGAGVKAAKAKNRAYKLTDSAGLVLFITPTGSKLWRMRYTFQGKEEFLSFGPYPSVGVAHVREQRDAVKALLRTGKDPGLEKRLRRPAGSDLSGTFEAIARDWHARNLPTWTERHGKDVLDSLEAYVFPIPGQAAHH</sequence>
<dbReference type="InterPro" id="IPR053876">
    <property type="entry name" value="Phage_int_M"/>
</dbReference>
<keyword evidence="7" id="KW-1185">Reference proteome</keyword>
<dbReference type="Gene3D" id="1.10.150.130">
    <property type="match status" value="1"/>
</dbReference>
<accession>A0AA42CGC5</accession>
<evidence type="ECO:0000256" key="1">
    <source>
        <dbReference type="ARBA" id="ARBA00008857"/>
    </source>
</evidence>
<feature type="domain" description="Phage integrase central" evidence="5">
    <location>
        <begin position="110"/>
        <end position="147"/>
    </location>
</feature>
<dbReference type="EMBL" id="JAPDNT010000041">
    <property type="protein sequence ID" value="MCW3477559.1"/>
    <property type="molecule type" value="Genomic_DNA"/>
</dbReference>
<proteinExistence type="inferred from homology"/>
<comment type="similarity">
    <text evidence="1">Belongs to the 'phage' integrase family.</text>
</comment>
<dbReference type="Pfam" id="PF22022">
    <property type="entry name" value="Phage_int_M"/>
    <property type="match status" value="1"/>
</dbReference>
<evidence type="ECO:0000313" key="7">
    <source>
        <dbReference type="Proteomes" id="UP001165679"/>
    </source>
</evidence>
<dbReference type="InterPro" id="IPR050808">
    <property type="entry name" value="Phage_Integrase"/>
</dbReference>
<dbReference type="AlphaFoldDB" id="A0AA42CGC5"/>
<keyword evidence="2" id="KW-0229">DNA integration</keyword>
<organism evidence="6 7">
    <name type="scientific">Limobrevibacterium gyesilva</name>
    <dbReference type="NCBI Taxonomy" id="2991712"/>
    <lineage>
        <taxon>Bacteria</taxon>
        <taxon>Pseudomonadati</taxon>
        <taxon>Pseudomonadota</taxon>
        <taxon>Alphaproteobacteria</taxon>
        <taxon>Acetobacterales</taxon>
        <taxon>Acetobacteraceae</taxon>
        <taxon>Limobrevibacterium</taxon>
    </lineage>
</organism>
<reference evidence="6" key="1">
    <citation type="submission" date="2022-09" db="EMBL/GenBank/DDBJ databases">
        <title>Rhodovastum sp. nov. RN2-1 isolated from soil in Seongnam, South Korea.</title>
        <authorList>
            <person name="Le N.T."/>
        </authorList>
    </citation>
    <scope>NUCLEOTIDE SEQUENCE</scope>
    <source>
        <strain evidence="6">RN2-1</strain>
    </source>
</reference>
<dbReference type="InterPro" id="IPR010998">
    <property type="entry name" value="Integrase_recombinase_N"/>
</dbReference>
<dbReference type="Proteomes" id="UP001165679">
    <property type="component" value="Unassembled WGS sequence"/>
</dbReference>
<evidence type="ECO:0000313" key="6">
    <source>
        <dbReference type="EMBL" id="MCW3477559.1"/>
    </source>
</evidence>
<dbReference type="GO" id="GO:0003677">
    <property type="term" value="F:DNA binding"/>
    <property type="evidence" value="ECO:0007669"/>
    <property type="project" value="UniProtKB-KW"/>
</dbReference>
<dbReference type="InterPro" id="IPR038488">
    <property type="entry name" value="Integrase_DNA-bd_sf"/>
</dbReference>
<comment type="caution">
    <text evidence="6">The sequence shown here is derived from an EMBL/GenBank/DDBJ whole genome shotgun (WGS) entry which is preliminary data.</text>
</comment>
<feature type="domain" description="Integrase DNA-binding" evidence="4">
    <location>
        <begin position="14"/>
        <end position="97"/>
    </location>
</feature>
<dbReference type="PANTHER" id="PTHR30629:SF2">
    <property type="entry name" value="PROPHAGE INTEGRASE INTS-RELATED"/>
    <property type="match status" value="1"/>
</dbReference>
<evidence type="ECO:0000259" key="5">
    <source>
        <dbReference type="Pfam" id="PF22022"/>
    </source>
</evidence>
<dbReference type="Pfam" id="PF13356">
    <property type="entry name" value="Arm-DNA-bind_3"/>
    <property type="match status" value="1"/>
</dbReference>
<reference evidence="6" key="2">
    <citation type="submission" date="2022-10" db="EMBL/GenBank/DDBJ databases">
        <authorList>
            <person name="Trinh H.N."/>
        </authorList>
    </citation>
    <scope>NUCLEOTIDE SEQUENCE</scope>
    <source>
        <strain evidence="6">RN2-1</strain>
    </source>
</reference>
<gene>
    <name evidence="6" type="ORF">OL599_23650</name>
</gene>
<evidence type="ECO:0000256" key="2">
    <source>
        <dbReference type="ARBA" id="ARBA00022908"/>
    </source>
</evidence>
<dbReference type="RefSeq" id="WP_264716511.1">
    <property type="nucleotide sequence ID" value="NZ_JAPDNT010000041.1"/>
</dbReference>
<name>A0AA42CGC5_9PROT</name>
<dbReference type="GO" id="GO:0015074">
    <property type="term" value="P:DNA integration"/>
    <property type="evidence" value="ECO:0007669"/>
    <property type="project" value="UniProtKB-KW"/>
</dbReference>
<dbReference type="InterPro" id="IPR025166">
    <property type="entry name" value="Integrase_DNA_bind_dom"/>
</dbReference>
<dbReference type="PANTHER" id="PTHR30629">
    <property type="entry name" value="PROPHAGE INTEGRASE"/>
    <property type="match status" value="1"/>
</dbReference>
<keyword evidence="3 6" id="KW-0238">DNA-binding</keyword>